<proteinExistence type="predicted"/>
<dbReference type="InterPro" id="IPR002048">
    <property type="entry name" value="EF_hand_dom"/>
</dbReference>
<feature type="domain" description="EF-hand" evidence="3">
    <location>
        <begin position="115"/>
        <end position="146"/>
    </location>
</feature>
<dbReference type="OMA" id="MENCRQT"/>
<dbReference type="InterPro" id="IPR018247">
    <property type="entry name" value="EF_Hand_1_Ca_BS"/>
</dbReference>
<dbReference type="PROSITE" id="PS50222">
    <property type="entry name" value="EF_HAND_2"/>
    <property type="match status" value="2"/>
</dbReference>
<sequence length="146" mass="16249">MFFSFSELRAAFKELGRDGQLETRKLGAALRALGFMPSEMHLLELTQHVSLNLGGRVTCDDFIDILIPKVLAETRGCFGPRELHLAFNQLDTNGDGLVSLPELRQALRSLLDEPLPAADVEEVLRDGDLNGDGRLDFTEFAKMMSR</sequence>
<dbReference type="Gene3D" id="1.10.238.10">
    <property type="entry name" value="EF-hand"/>
    <property type="match status" value="2"/>
</dbReference>
<dbReference type="InterPro" id="IPR011992">
    <property type="entry name" value="EF-hand-dom_pair"/>
</dbReference>
<dbReference type="PANTHER" id="PTHR45917:SF4">
    <property type="entry name" value="CALCIUM-BINDING PROTEIN 4"/>
    <property type="match status" value="1"/>
</dbReference>
<dbReference type="AlphaFoldDB" id="A0A8C4R415"/>
<keyword evidence="5" id="KW-1185">Reference proteome</keyword>
<dbReference type="InterPro" id="IPR043582">
    <property type="entry name" value="CaBP1/2/4/5"/>
</dbReference>
<keyword evidence="2" id="KW-0106">Calcium</keyword>
<dbReference type="Pfam" id="PF13499">
    <property type="entry name" value="EF-hand_7"/>
    <property type="match status" value="1"/>
</dbReference>
<dbReference type="PROSITE" id="PS00018">
    <property type="entry name" value="EF_HAND_1"/>
    <property type="match status" value="2"/>
</dbReference>
<organism evidence="4 5">
    <name type="scientific">Eptatretus burgeri</name>
    <name type="common">Inshore hagfish</name>
    <dbReference type="NCBI Taxonomy" id="7764"/>
    <lineage>
        <taxon>Eukaryota</taxon>
        <taxon>Metazoa</taxon>
        <taxon>Chordata</taxon>
        <taxon>Craniata</taxon>
        <taxon>Vertebrata</taxon>
        <taxon>Cyclostomata</taxon>
        <taxon>Myxini</taxon>
        <taxon>Myxiniformes</taxon>
        <taxon>Myxinidae</taxon>
        <taxon>Eptatretinae</taxon>
        <taxon>Eptatretus</taxon>
    </lineage>
</organism>
<name>A0A8C4R415_EPTBU</name>
<evidence type="ECO:0000256" key="1">
    <source>
        <dbReference type="ARBA" id="ARBA00022737"/>
    </source>
</evidence>
<dbReference type="CDD" id="cd00051">
    <property type="entry name" value="EFh"/>
    <property type="match status" value="1"/>
</dbReference>
<dbReference type="GeneTree" id="ENSGT00940000159796"/>
<dbReference type="GO" id="GO:0005246">
    <property type="term" value="F:calcium channel regulator activity"/>
    <property type="evidence" value="ECO:0007669"/>
    <property type="project" value="TreeGrafter"/>
</dbReference>
<dbReference type="SUPFAM" id="SSF47473">
    <property type="entry name" value="EF-hand"/>
    <property type="match status" value="1"/>
</dbReference>
<dbReference type="Ensembl" id="ENSEBUT00000025562.1">
    <property type="protein sequence ID" value="ENSEBUP00000024986.1"/>
    <property type="gene ID" value="ENSEBUG00000015426.1"/>
</dbReference>
<dbReference type="GO" id="GO:0005509">
    <property type="term" value="F:calcium ion binding"/>
    <property type="evidence" value="ECO:0007669"/>
    <property type="project" value="InterPro"/>
</dbReference>
<protein>
    <submittedName>
        <fullName evidence="4">Calcium binding protein 4</fullName>
    </submittedName>
</protein>
<evidence type="ECO:0000259" key="3">
    <source>
        <dbReference type="PROSITE" id="PS50222"/>
    </source>
</evidence>
<dbReference type="Proteomes" id="UP000694388">
    <property type="component" value="Unplaced"/>
</dbReference>
<keyword evidence="1" id="KW-0677">Repeat</keyword>
<evidence type="ECO:0000313" key="4">
    <source>
        <dbReference type="Ensembl" id="ENSEBUP00000024986.1"/>
    </source>
</evidence>
<dbReference type="FunFam" id="1.10.238.10:FF:000001">
    <property type="entry name" value="Calmodulin 1"/>
    <property type="match status" value="1"/>
</dbReference>
<feature type="domain" description="EF-hand" evidence="3">
    <location>
        <begin position="78"/>
        <end position="113"/>
    </location>
</feature>
<accession>A0A8C4R415</accession>
<dbReference type="SMART" id="SM00054">
    <property type="entry name" value="EFh"/>
    <property type="match status" value="2"/>
</dbReference>
<dbReference type="PANTHER" id="PTHR45917">
    <property type="entry name" value="CALCIUM-BINDING PROTEIN 1-RELATED"/>
    <property type="match status" value="1"/>
</dbReference>
<evidence type="ECO:0000256" key="2">
    <source>
        <dbReference type="ARBA" id="ARBA00022837"/>
    </source>
</evidence>
<evidence type="ECO:0000313" key="5">
    <source>
        <dbReference type="Proteomes" id="UP000694388"/>
    </source>
</evidence>
<reference evidence="4" key="2">
    <citation type="submission" date="2025-09" db="UniProtKB">
        <authorList>
            <consortium name="Ensembl"/>
        </authorList>
    </citation>
    <scope>IDENTIFICATION</scope>
</reference>
<dbReference type="GO" id="GO:0005737">
    <property type="term" value="C:cytoplasm"/>
    <property type="evidence" value="ECO:0007669"/>
    <property type="project" value="TreeGrafter"/>
</dbReference>
<reference evidence="4" key="1">
    <citation type="submission" date="2025-08" db="UniProtKB">
        <authorList>
            <consortium name="Ensembl"/>
        </authorList>
    </citation>
    <scope>IDENTIFICATION</scope>
</reference>